<reference evidence="1 2" key="1">
    <citation type="submission" date="2020-05" db="EMBL/GenBank/DDBJ databases">
        <title>Whole genome shotgun sequence of Streptomyces microflavus NBRC 13062.</title>
        <authorList>
            <person name="Komaki H."/>
            <person name="Tamura T."/>
        </authorList>
    </citation>
    <scope>NUCLEOTIDE SEQUENCE [LARGE SCALE GENOMIC DNA]</scope>
    <source>
        <strain evidence="1 2">NBRC 13062</strain>
    </source>
</reference>
<name>A0A7J0D3R7_STRMI</name>
<protein>
    <submittedName>
        <fullName evidence="1">Uncharacterized protein</fullName>
    </submittedName>
</protein>
<evidence type="ECO:0000313" key="1">
    <source>
        <dbReference type="EMBL" id="GFN09370.1"/>
    </source>
</evidence>
<dbReference type="RefSeq" id="WP_373301919.1">
    <property type="nucleotide sequence ID" value="NZ_BMUG01000005.1"/>
</dbReference>
<accession>A0A7J0D3R7</accession>
<proteinExistence type="predicted"/>
<gene>
    <name evidence="1" type="ORF">Smic_79260</name>
</gene>
<evidence type="ECO:0000313" key="2">
    <source>
        <dbReference type="Proteomes" id="UP000498740"/>
    </source>
</evidence>
<sequence>MYEGTPSMTPVTAARPVCEDMDAVVGRSQQLTTTLHRSRSAGFDGALRLGAMPSS</sequence>
<organism evidence="1 2">
    <name type="scientific">Streptomyces microflavus</name>
    <name type="common">Streptomyces lipmanii</name>
    <dbReference type="NCBI Taxonomy" id="1919"/>
    <lineage>
        <taxon>Bacteria</taxon>
        <taxon>Bacillati</taxon>
        <taxon>Actinomycetota</taxon>
        <taxon>Actinomycetes</taxon>
        <taxon>Kitasatosporales</taxon>
        <taxon>Streptomycetaceae</taxon>
        <taxon>Streptomyces</taxon>
    </lineage>
</organism>
<comment type="caution">
    <text evidence="1">The sequence shown here is derived from an EMBL/GenBank/DDBJ whole genome shotgun (WGS) entry which is preliminary data.</text>
</comment>
<dbReference type="EMBL" id="BLWD01000002">
    <property type="protein sequence ID" value="GFN09370.1"/>
    <property type="molecule type" value="Genomic_DNA"/>
</dbReference>
<dbReference type="Proteomes" id="UP000498740">
    <property type="component" value="Unassembled WGS sequence"/>
</dbReference>
<dbReference type="AlphaFoldDB" id="A0A7J0D3R7"/>